<dbReference type="Proteomes" id="UP000178893">
    <property type="component" value="Unassembled WGS sequence"/>
</dbReference>
<name>A0A1G2DXG6_9BACT</name>
<dbReference type="Gene3D" id="1.10.10.410">
    <property type="match status" value="1"/>
</dbReference>
<dbReference type="GO" id="GO:0016884">
    <property type="term" value="F:carbon-nitrogen ligase activity, with glutamine as amido-N-donor"/>
    <property type="evidence" value="ECO:0007669"/>
    <property type="project" value="InterPro"/>
</dbReference>
<dbReference type="EMBL" id="MHLW01000008">
    <property type="protein sequence ID" value="OGZ18247.1"/>
    <property type="molecule type" value="Genomic_DNA"/>
</dbReference>
<comment type="caution">
    <text evidence="2">The sequence shown here is derived from an EMBL/GenBank/DDBJ whole genome shotgun (WGS) entry which is preliminary data.</text>
</comment>
<evidence type="ECO:0000313" key="2">
    <source>
        <dbReference type="EMBL" id="OGZ18247.1"/>
    </source>
</evidence>
<proteinExistence type="predicted"/>
<accession>A0A1G2DXG6</accession>
<dbReference type="Gene3D" id="1.10.1510.10">
    <property type="entry name" value="Uncharacterised protein YqeY/AIM41 PF09424, N-terminal domain"/>
    <property type="match status" value="1"/>
</dbReference>
<keyword evidence="1" id="KW-0175">Coiled coil</keyword>
<dbReference type="PANTHER" id="PTHR28055">
    <property type="entry name" value="ALTERED INHERITANCE OF MITOCHONDRIA PROTEIN 41, MITOCHONDRIAL"/>
    <property type="match status" value="1"/>
</dbReference>
<dbReference type="PANTHER" id="PTHR28055:SF1">
    <property type="entry name" value="ALTERED INHERITANCE OF MITOCHONDRIA PROTEIN 41, MITOCHONDRIAL"/>
    <property type="match status" value="1"/>
</dbReference>
<dbReference type="InterPro" id="IPR042184">
    <property type="entry name" value="YqeY/Aim41_N"/>
</dbReference>
<dbReference type="InterPro" id="IPR023168">
    <property type="entry name" value="GatB_Yqey_C_2"/>
</dbReference>
<evidence type="ECO:0000313" key="3">
    <source>
        <dbReference type="Proteomes" id="UP000178893"/>
    </source>
</evidence>
<dbReference type="InterPro" id="IPR003789">
    <property type="entry name" value="Asn/Gln_tRNA_amidoTrase-B-like"/>
</dbReference>
<evidence type="ECO:0008006" key="4">
    <source>
        <dbReference type="Google" id="ProtNLM"/>
    </source>
</evidence>
<protein>
    <recommendedName>
        <fullName evidence="4">Glutamyl-tRNA amidotransferase</fullName>
    </recommendedName>
</protein>
<dbReference type="SUPFAM" id="SSF89095">
    <property type="entry name" value="GatB/YqeY motif"/>
    <property type="match status" value="1"/>
</dbReference>
<reference evidence="2 3" key="1">
    <citation type="journal article" date="2016" name="Nat. Commun.">
        <title>Thousands of microbial genomes shed light on interconnected biogeochemical processes in an aquifer system.</title>
        <authorList>
            <person name="Anantharaman K."/>
            <person name="Brown C.T."/>
            <person name="Hug L.A."/>
            <person name="Sharon I."/>
            <person name="Castelle C.J."/>
            <person name="Probst A.J."/>
            <person name="Thomas B.C."/>
            <person name="Singh A."/>
            <person name="Wilkins M.J."/>
            <person name="Karaoz U."/>
            <person name="Brodie E.L."/>
            <person name="Williams K.H."/>
            <person name="Hubbard S.S."/>
            <person name="Banfield J.F."/>
        </authorList>
    </citation>
    <scope>NUCLEOTIDE SEQUENCE [LARGE SCALE GENOMIC DNA]</scope>
</reference>
<evidence type="ECO:0000256" key="1">
    <source>
        <dbReference type="SAM" id="Coils"/>
    </source>
</evidence>
<organism evidence="2 3">
    <name type="scientific">Candidatus Nealsonbacteria bacterium RBG_13_37_56</name>
    <dbReference type="NCBI Taxonomy" id="1801661"/>
    <lineage>
        <taxon>Bacteria</taxon>
        <taxon>Candidatus Nealsoniibacteriota</taxon>
    </lineage>
</organism>
<dbReference type="Pfam" id="PF09424">
    <property type="entry name" value="YqeY"/>
    <property type="match status" value="1"/>
</dbReference>
<gene>
    <name evidence="2" type="ORF">A2V72_00980</name>
</gene>
<feature type="coiled-coil region" evidence="1">
    <location>
        <begin position="34"/>
        <end position="62"/>
    </location>
</feature>
<dbReference type="AlphaFoldDB" id="A0A1G2DXG6"/>
<dbReference type="InterPro" id="IPR019004">
    <property type="entry name" value="YqeY/Aim41"/>
</dbReference>
<sequence>MLKETVKSDLNKSIKESNEIMRSTLRMVLAAVSNKEKEKRYKEKAEAEVQLTEEEMIEVISSEAKKRKEAIREYEKGGRQDLAEKEKAELKILEKYLPEQLSEKAIRKLVQQAVEKTEASEMKDMGKVMAELMPQVKGKADGNVVSQIVKELLSPKEQDEK</sequence>